<organism evidence="6 7">
    <name type="scientific">Fodinicola feengrottensis</name>
    <dbReference type="NCBI Taxonomy" id="435914"/>
    <lineage>
        <taxon>Bacteria</taxon>
        <taxon>Bacillati</taxon>
        <taxon>Actinomycetota</taxon>
        <taxon>Actinomycetes</taxon>
        <taxon>Mycobacteriales</taxon>
        <taxon>Fodinicola</taxon>
    </lineage>
</organism>
<dbReference type="Gene3D" id="1.10.357.10">
    <property type="entry name" value="Tetracycline Repressor, domain 2"/>
    <property type="match status" value="1"/>
</dbReference>
<protein>
    <submittedName>
        <fullName evidence="6">TetR family transcriptional regulator</fullName>
    </submittedName>
</protein>
<dbReference type="Proteomes" id="UP001500618">
    <property type="component" value="Unassembled WGS sequence"/>
</dbReference>
<evidence type="ECO:0000313" key="7">
    <source>
        <dbReference type="Proteomes" id="UP001500618"/>
    </source>
</evidence>
<dbReference type="Gene3D" id="1.10.10.60">
    <property type="entry name" value="Homeodomain-like"/>
    <property type="match status" value="1"/>
</dbReference>
<keyword evidence="1" id="KW-0805">Transcription regulation</keyword>
<evidence type="ECO:0000313" key="6">
    <source>
        <dbReference type="EMBL" id="GAA1694504.1"/>
    </source>
</evidence>
<dbReference type="EMBL" id="BAAANY010000020">
    <property type="protein sequence ID" value="GAA1694504.1"/>
    <property type="molecule type" value="Genomic_DNA"/>
</dbReference>
<keyword evidence="2 4" id="KW-0238">DNA-binding</keyword>
<keyword evidence="3" id="KW-0804">Transcription</keyword>
<feature type="DNA-binding region" description="H-T-H motif" evidence="4">
    <location>
        <begin position="44"/>
        <end position="63"/>
    </location>
</feature>
<proteinExistence type="predicted"/>
<dbReference type="InterPro" id="IPR001647">
    <property type="entry name" value="HTH_TetR"/>
</dbReference>
<evidence type="ECO:0000256" key="2">
    <source>
        <dbReference type="ARBA" id="ARBA00023125"/>
    </source>
</evidence>
<gene>
    <name evidence="6" type="ORF">GCM10009765_49710</name>
</gene>
<evidence type="ECO:0000256" key="1">
    <source>
        <dbReference type="ARBA" id="ARBA00023015"/>
    </source>
</evidence>
<dbReference type="PANTHER" id="PTHR30055:SF238">
    <property type="entry name" value="MYCOFACTOCIN BIOSYNTHESIS TRANSCRIPTIONAL REGULATOR MFTR-RELATED"/>
    <property type="match status" value="1"/>
</dbReference>
<dbReference type="PANTHER" id="PTHR30055">
    <property type="entry name" value="HTH-TYPE TRANSCRIPTIONAL REGULATOR RUTR"/>
    <property type="match status" value="1"/>
</dbReference>
<name>A0ABN2HW69_9ACTN</name>
<dbReference type="SUPFAM" id="SSF46689">
    <property type="entry name" value="Homeodomain-like"/>
    <property type="match status" value="1"/>
</dbReference>
<comment type="caution">
    <text evidence="6">The sequence shown here is derived from an EMBL/GenBank/DDBJ whole genome shotgun (WGS) entry which is preliminary data.</text>
</comment>
<dbReference type="InterPro" id="IPR050109">
    <property type="entry name" value="HTH-type_TetR-like_transc_reg"/>
</dbReference>
<dbReference type="InterPro" id="IPR041347">
    <property type="entry name" value="MftR_C"/>
</dbReference>
<evidence type="ECO:0000256" key="4">
    <source>
        <dbReference type="PROSITE-ProRule" id="PRU00335"/>
    </source>
</evidence>
<sequence length="219" mass="24257">MDALIAGMVERVDGLRERKKQATRVALAAAAVRLCLRDGVERVTVDDIAADADVSPRTFFNYFACKEEAIVDESRMRGQRLIKQLGSRPHDEAIADSLRSVMLLLVHDATPETKRWIAEIRMLHQTPSLLPYQLGSYVAMERSLAEVIADRTGTDAERDMYPRLVAGLTIAATRVALSRWLDCEDERPLRDFVGEALDQVAPAFALPADRPAPVLAGTD</sequence>
<dbReference type="Pfam" id="PF17754">
    <property type="entry name" value="TetR_C_14"/>
    <property type="match status" value="1"/>
</dbReference>
<evidence type="ECO:0000259" key="5">
    <source>
        <dbReference type="PROSITE" id="PS50977"/>
    </source>
</evidence>
<dbReference type="PROSITE" id="PS50977">
    <property type="entry name" value="HTH_TETR_2"/>
    <property type="match status" value="1"/>
</dbReference>
<feature type="domain" description="HTH tetR-type" evidence="5">
    <location>
        <begin position="21"/>
        <end position="81"/>
    </location>
</feature>
<accession>A0ABN2HW69</accession>
<dbReference type="Pfam" id="PF00440">
    <property type="entry name" value="TetR_N"/>
    <property type="match status" value="1"/>
</dbReference>
<keyword evidence="7" id="KW-1185">Reference proteome</keyword>
<evidence type="ECO:0000256" key="3">
    <source>
        <dbReference type="ARBA" id="ARBA00023163"/>
    </source>
</evidence>
<dbReference type="InterPro" id="IPR009057">
    <property type="entry name" value="Homeodomain-like_sf"/>
</dbReference>
<reference evidence="6 7" key="1">
    <citation type="journal article" date="2019" name="Int. J. Syst. Evol. Microbiol.">
        <title>The Global Catalogue of Microorganisms (GCM) 10K type strain sequencing project: providing services to taxonomists for standard genome sequencing and annotation.</title>
        <authorList>
            <consortium name="The Broad Institute Genomics Platform"/>
            <consortium name="The Broad Institute Genome Sequencing Center for Infectious Disease"/>
            <person name="Wu L."/>
            <person name="Ma J."/>
        </authorList>
    </citation>
    <scope>NUCLEOTIDE SEQUENCE [LARGE SCALE GENOMIC DNA]</scope>
    <source>
        <strain evidence="6 7">JCM 14718</strain>
    </source>
</reference>